<dbReference type="PROSITE" id="PS51464">
    <property type="entry name" value="SIS"/>
    <property type="match status" value="2"/>
</dbReference>
<sequence length="336" mass="34020">MKAEMRQQPEVLAALADRWPTLTAQVAALLDSAPPLGVAFLARGSSDHAALLGRYAVEVQTGLPTCLVAPSVATAYGRPPEGFRGWLLVALSQSGRTPEIVDLAHRYADAGARVIGVTNDGGSALASAAHLSIALEAGPETAVPATKTVTGQLLAVLAVAAGLAPGGLTQAQAAALPEAVARVLADGESADRAARRLADHDRLAVVGRGACYPAALESALKLQETTGLMAHGFSTADFRHGPIAVCGPDAPALLLAGSGPADADTLDVRAALAARRAPVLLAGTAPDADLPWPALGHLGECLPATVRGQQLALATARHLGIDPDQPAGLNKVTLTN</sequence>
<dbReference type="InterPro" id="IPR046348">
    <property type="entry name" value="SIS_dom_sf"/>
</dbReference>
<evidence type="ECO:0000256" key="1">
    <source>
        <dbReference type="ARBA" id="ARBA00022737"/>
    </source>
</evidence>
<dbReference type="GO" id="GO:1901135">
    <property type="term" value="P:carbohydrate derivative metabolic process"/>
    <property type="evidence" value="ECO:0007669"/>
    <property type="project" value="InterPro"/>
</dbReference>
<dbReference type="Proteomes" id="UP000248889">
    <property type="component" value="Unassembled WGS sequence"/>
</dbReference>
<organism evidence="3 4">
    <name type="scientific">Streptacidiphilus pinicola</name>
    <dbReference type="NCBI Taxonomy" id="2219663"/>
    <lineage>
        <taxon>Bacteria</taxon>
        <taxon>Bacillati</taxon>
        <taxon>Actinomycetota</taxon>
        <taxon>Actinomycetes</taxon>
        <taxon>Kitasatosporales</taxon>
        <taxon>Streptomycetaceae</taxon>
        <taxon>Streptacidiphilus</taxon>
    </lineage>
</organism>
<keyword evidence="4" id="KW-1185">Reference proteome</keyword>
<evidence type="ECO:0000313" key="3">
    <source>
        <dbReference type="EMBL" id="RAG83158.1"/>
    </source>
</evidence>
<dbReference type="SUPFAM" id="SSF53697">
    <property type="entry name" value="SIS domain"/>
    <property type="match status" value="1"/>
</dbReference>
<dbReference type="Pfam" id="PF01380">
    <property type="entry name" value="SIS"/>
    <property type="match status" value="2"/>
</dbReference>
<dbReference type="Gene3D" id="3.40.50.10490">
    <property type="entry name" value="Glucose-6-phosphate isomerase like protein, domain 1"/>
    <property type="match status" value="2"/>
</dbReference>
<dbReference type="AlphaFoldDB" id="A0A2X0J6U9"/>
<accession>A0A2X0J6U9</accession>
<dbReference type="EMBL" id="QKYN01000094">
    <property type="protein sequence ID" value="RAG83158.1"/>
    <property type="molecule type" value="Genomic_DNA"/>
</dbReference>
<dbReference type="InterPro" id="IPR035466">
    <property type="entry name" value="GlmS/AgaS_SIS"/>
</dbReference>
<keyword evidence="1" id="KW-0677">Repeat</keyword>
<dbReference type="InterPro" id="IPR001347">
    <property type="entry name" value="SIS_dom"/>
</dbReference>
<comment type="caution">
    <text evidence="3">The sequence shown here is derived from an EMBL/GenBank/DDBJ whole genome shotgun (WGS) entry which is preliminary data.</text>
</comment>
<name>A0A2X0J6U9_9ACTN</name>
<dbReference type="InterPro" id="IPR035490">
    <property type="entry name" value="GlmS/FrlB_SIS"/>
</dbReference>
<dbReference type="PANTHER" id="PTHR10937">
    <property type="entry name" value="GLUCOSAMINE--FRUCTOSE-6-PHOSPHATE AMINOTRANSFERASE, ISOMERIZING"/>
    <property type="match status" value="1"/>
</dbReference>
<protein>
    <submittedName>
        <fullName evidence="3">Glutamine--fructose-6-phosphate aminotransferase</fullName>
    </submittedName>
</protein>
<keyword evidence="3" id="KW-0808">Transferase</keyword>
<dbReference type="GO" id="GO:0097367">
    <property type="term" value="F:carbohydrate derivative binding"/>
    <property type="evidence" value="ECO:0007669"/>
    <property type="project" value="InterPro"/>
</dbReference>
<dbReference type="CDD" id="cd05008">
    <property type="entry name" value="SIS_GlmS_GlmD_1"/>
    <property type="match status" value="1"/>
</dbReference>
<dbReference type="PANTHER" id="PTHR10937:SF8">
    <property type="entry name" value="AMINOTRANSFERASE-RELATED"/>
    <property type="match status" value="1"/>
</dbReference>
<reference evidence="3 4" key="1">
    <citation type="submission" date="2018-06" db="EMBL/GenBank/DDBJ databases">
        <title>Streptacidiphilus pinicola sp. nov., isolated from pine grove soil.</title>
        <authorList>
            <person name="Roh S.G."/>
            <person name="Park S."/>
            <person name="Kim M.-K."/>
            <person name="Yun B.-R."/>
            <person name="Park J."/>
            <person name="Kim M.J."/>
            <person name="Kim Y.S."/>
            <person name="Kim S.B."/>
        </authorList>
    </citation>
    <scope>NUCLEOTIDE SEQUENCE [LARGE SCALE GENOMIC DNA]</scope>
    <source>
        <strain evidence="3 4">MMS16-CNU450</strain>
    </source>
</reference>
<feature type="domain" description="SIS" evidence="2">
    <location>
        <begin position="193"/>
        <end position="326"/>
    </location>
</feature>
<evidence type="ECO:0000259" key="2">
    <source>
        <dbReference type="PROSITE" id="PS51464"/>
    </source>
</evidence>
<keyword evidence="3" id="KW-0032">Aminotransferase</keyword>
<feature type="domain" description="SIS" evidence="2">
    <location>
        <begin position="26"/>
        <end position="169"/>
    </location>
</feature>
<dbReference type="OrthoDB" id="9761808at2"/>
<dbReference type="GO" id="GO:0008483">
    <property type="term" value="F:transaminase activity"/>
    <property type="evidence" value="ECO:0007669"/>
    <property type="project" value="UniProtKB-KW"/>
</dbReference>
<proteinExistence type="predicted"/>
<dbReference type="CDD" id="cd05009">
    <property type="entry name" value="SIS_GlmS_GlmD_2"/>
    <property type="match status" value="1"/>
</dbReference>
<evidence type="ECO:0000313" key="4">
    <source>
        <dbReference type="Proteomes" id="UP000248889"/>
    </source>
</evidence>
<gene>
    <name evidence="3" type="ORF">DN069_23690</name>
</gene>